<reference evidence="2" key="1">
    <citation type="submission" date="2021-02" db="EMBL/GenBank/DDBJ databases">
        <authorList>
            <person name="Nowell W R."/>
        </authorList>
    </citation>
    <scope>NUCLEOTIDE SEQUENCE</scope>
</reference>
<feature type="non-terminal residue" evidence="2">
    <location>
        <position position="1"/>
    </location>
</feature>
<dbReference type="PANTHER" id="PTHR37984:SF5">
    <property type="entry name" value="PROTEIN NYNRIN-LIKE"/>
    <property type="match status" value="1"/>
</dbReference>
<feature type="domain" description="Integrase catalytic" evidence="1">
    <location>
        <begin position="1"/>
        <end position="69"/>
    </location>
</feature>
<dbReference type="InterPro" id="IPR001584">
    <property type="entry name" value="Integrase_cat-core"/>
</dbReference>
<dbReference type="PROSITE" id="PS50994">
    <property type="entry name" value="INTEGRASE"/>
    <property type="match status" value="1"/>
</dbReference>
<dbReference type="AlphaFoldDB" id="A0A819YXR1"/>
<accession>A0A819YXR1</accession>
<evidence type="ECO:0000313" key="3">
    <source>
        <dbReference type="Proteomes" id="UP000663823"/>
    </source>
</evidence>
<dbReference type="InterPro" id="IPR050951">
    <property type="entry name" value="Retrovirus_Pol_polyprotein"/>
</dbReference>
<gene>
    <name evidence="2" type="ORF">OTI717_LOCUS36938</name>
</gene>
<dbReference type="InterPro" id="IPR036397">
    <property type="entry name" value="RNaseH_sf"/>
</dbReference>
<comment type="caution">
    <text evidence="2">The sequence shown here is derived from an EMBL/GenBank/DDBJ whole genome shotgun (WGS) entry which is preliminary data.</text>
</comment>
<evidence type="ECO:0000313" key="2">
    <source>
        <dbReference type="EMBL" id="CAF4165647.1"/>
    </source>
</evidence>
<dbReference type="PANTHER" id="PTHR37984">
    <property type="entry name" value="PROTEIN CBG26694"/>
    <property type="match status" value="1"/>
</dbReference>
<organism evidence="2 3">
    <name type="scientific">Rotaria sordida</name>
    <dbReference type="NCBI Taxonomy" id="392033"/>
    <lineage>
        <taxon>Eukaryota</taxon>
        <taxon>Metazoa</taxon>
        <taxon>Spiralia</taxon>
        <taxon>Gnathifera</taxon>
        <taxon>Rotifera</taxon>
        <taxon>Eurotatoria</taxon>
        <taxon>Bdelloidea</taxon>
        <taxon>Philodinida</taxon>
        <taxon>Philodinidae</taxon>
        <taxon>Rotaria</taxon>
    </lineage>
</organism>
<dbReference type="Gene3D" id="3.30.420.10">
    <property type="entry name" value="Ribonuclease H-like superfamily/Ribonuclease H"/>
    <property type="match status" value="1"/>
</dbReference>
<sequence length="198" mass="23116">HILTSAYHPRSNDVIEQFNRLFHTILAKYVGDNTINKWDEYVDHALFACRIRQHYATGKTPFYMIYGVEVKLPGDEQAPTRVQQINQLVKQRDIVHQRLDSNAIKMKIYYDRRLKDHVDELQSNDWVLIHSKNRKKFQPHWVGPYKIRKICALGTYQLEDVKGQVKLDLVHCDMLILHLSNNGTSHLVGTINSILVKG</sequence>
<protein>
    <recommendedName>
        <fullName evidence="1">Integrase catalytic domain-containing protein</fullName>
    </recommendedName>
</protein>
<dbReference type="GO" id="GO:0003676">
    <property type="term" value="F:nucleic acid binding"/>
    <property type="evidence" value="ECO:0007669"/>
    <property type="project" value="InterPro"/>
</dbReference>
<dbReference type="Proteomes" id="UP000663823">
    <property type="component" value="Unassembled WGS sequence"/>
</dbReference>
<dbReference type="GO" id="GO:0015074">
    <property type="term" value="P:DNA integration"/>
    <property type="evidence" value="ECO:0007669"/>
    <property type="project" value="InterPro"/>
</dbReference>
<name>A0A819YXR1_9BILA</name>
<proteinExistence type="predicted"/>
<dbReference type="SUPFAM" id="SSF53098">
    <property type="entry name" value="Ribonuclease H-like"/>
    <property type="match status" value="1"/>
</dbReference>
<evidence type="ECO:0000259" key="1">
    <source>
        <dbReference type="PROSITE" id="PS50994"/>
    </source>
</evidence>
<dbReference type="EMBL" id="CAJOAX010016569">
    <property type="protein sequence ID" value="CAF4165647.1"/>
    <property type="molecule type" value="Genomic_DNA"/>
</dbReference>
<dbReference type="InterPro" id="IPR012337">
    <property type="entry name" value="RNaseH-like_sf"/>
</dbReference>